<dbReference type="PROSITE" id="PS00246">
    <property type="entry name" value="WNT1"/>
    <property type="match status" value="1"/>
</dbReference>
<dbReference type="SMART" id="SM00097">
    <property type="entry name" value="WNT1"/>
    <property type="match status" value="1"/>
</dbReference>
<evidence type="ECO:0000256" key="5">
    <source>
        <dbReference type="ARBA" id="ARBA00022530"/>
    </source>
</evidence>
<dbReference type="GO" id="GO:0045165">
    <property type="term" value="P:cell fate commitment"/>
    <property type="evidence" value="ECO:0007669"/>
    <property type="project" value="TreeGrafter"/>
</dbReference>
<evidence type="ECO:0000256" key="1">
    <source>
        <dbReference type="ARBA" id="ARBA00004498"/>
    </source>
</evidence>
<name>A0A4W3IDY1_CALMI</name>
<reference evidence="11" key="2">
    <citation type="journal article" date="2007" name="PLoS Biol.">
        <title>Survey sequencing and comparative analysis of the elephant shark (Callorhinchus milii) genome.</title>
        <authorList>
            <person name="Venkatesh B."/>
            <person name="Kirkness E.F."/>
            <person name="Loh Y.H."/>
            <person name="Halpern A.L."/>
            <person name="Lee A.P."/>
            <person name="Johnson J."/>
            <person name="Dandona N."/>
            <person name="Viswanathan L.D."/>
            <person name="Tay A."/>
            <person name="Venter J.C."/>
            <person name="Strausberg R.L."/>
            <person name="Brenner S."/>
        </authorList>
    </citation>
    <scope>NUCLEOTIDE SEQUENCE [LARGE SCALE GENOMIC DNA]</scope>
</reference>
<dbReference type="GO" id="GO:0060070">
    <property type="term" value="P:canonical Wnt signaling pathway"/>
    <property type="evidence" value="ECO:0007669"/>
    <property type="project" value="TreeGrafter"/>
</dbReference>
<dbReference type="AlphaFoldDB" id="A0A4W3IDY1"/>
<keyword evidence="3 9" id="KW-0217">Developmental protein</keyword>
<dbReference type="PANTHER" id="PTHR12027:SF70">
    <property type="entry name" value="PROTEIN WNT-16"/>
    <property type="match status" value="1"/>
</dbReference>
<keyword evidence="5" id="KW-0272">Extracellular matrix</keyword>
<dbReference type="PANTHER" id="PTHR12027">
    <property type="entry name" value="WNT RELATED"/>
    <property type="match status" value="1"/>
</dbReference>
<evidence type="ECO:0000313" key="10">
    <source>
        <dbReference type="Ensembl" id="ENSCMIP00000025696.1"/>
    </source>
</evidence>
<keyword evidence="7" id="KW-1015">Disulfide bond</keyword>
<dbReference type="Gene3D" id="3.30.2460.20">
    <property type="match status" value="1"/>
</dbReference>
<reference evidence="11" key="1">
    <citation type="journal article" date="2006" name="Science">
        <title>Ancient noncoding elements conserved in the human genome.</title>
        <authorList>
            <person name="Venkatesh B."/>
            <person name="Kirkness E.F."/>
            <person name="Loh Y.H."/>
            <person name="Halpern A.L."/>
            <person name="Lee A.P."/>
            <person name="Johnson J."/>
            <person name="Dandona N."/>
            <person name="Viswanathan L.D."/>
            <person name="Tay A."/>
            <person name="Venter J.C."/>
            <person name="Strausberg R.L."/>
            <person name="Brenner S."/>
        </authorList>
    </citation>
    <scope>NUCLEOTIDE SEQUENCE [LARGE SCALE GENOMIC DNA]</scope>
</reference>
<dbReference type="InterPro" id="IPR043158">
    <property type="entry name" value="Wnt_C"/>
</dbReference>
<dbReference type="CDD" id="cd19344">
    <property type="entry name" value="Wnt_Wnt16"/>
    <property type="match status" value="1"/>
</dbReference>
<evidence type="ECO:0000256" key="2">
    <source>
        <dbReference type="ARBA" id="ARBA00005683"/>
    </source>
</evidence>
<dbReference type="FunFam" id="3.30.2460.20:FF:000001">
    <property type="entry name" value="Wnt homolog"/>
    <property type="match status" value="1"/>
</dbReference>
<dbReference type="GO" id="GO:0005109">
    <property type="term" value="F:frizzled binding"/>
    <property type="evidence" value="ECO:0007669"/>
    <property type="project" value="TreeGrafter"/>
</dbReference>
<gene>
    <name evidence="10" type="primary">wnt16</name>
</gene>
<dbReference type="GO" id="GO:0005615">
    <property type="term" value="C:extracellular space"/>
    <property type="evidence" value="ECO:0007669"/>
    <property type="project" value="TreeGrafter"/>
</dbReference>
<reference evidence="11" key="3">
    <citation type="journal article" date="2014" name="Nature">
        <title>Elephant shark genome provides unique insights into gnathostome evolution.</title>
        <authorList>
            <consortium name="International Elephant Shark Genome Sequencing Consortium"/>
            <person name="Venkatesh B."/>
            <person name="Lee A.P."/>
            <person name="Ravi V."/>
            <person name="Maurya A.K."/>
            <person name="Lian M.M."/>
            <person name="Swann J.B."/>
            <person name="Ohta Y."/>
            <person name="Flajnik M.F."/>
            <person name="Sutoh Y."/>
            <person name="Kasahara M."/>
            <person name="Hoon S."/>
            <person name="Gangu V."/>
            <person name="Roy S.W."/>
            <person name="Irimia M."/>
            <person name="Korzh V."/>
            <person name="Kondrychyn I."/>
            <person name="Lim Z.W."/>
            <person name="Tay B.H."/>
            <person name="Tohari S."/>
            <person name="Kong K.W."/>
            <person name="Ho S."/>
            <person name="Lorente-Galdos B."/>
            <person name="Quilez J."/>
            <person name="Marques-Bonet T."/>
            <person name="Raney B.J."/>
            <person name="Ingham P.W."/>
            <person name="Tay A."/>
            <person name="Hillier L.W."/>
            <person name="Minx P."/>
            <person name="Boehm T."/>
            <person name="Wilson R.K."/>
            <person name="Brenner S."/>
            <person name="Warren W.C."/>
        </authorList>
    </citation>
    <scope>NUCLEOTIDE SEQUENCE [LARGE SCALE GENOMIC DNA]</scope>
</reference>
<evidence type="ECO:0000256" key="7">
    <source>
        <dbReference type="ARBA" id="ARBA00023157"/>
    </source>
</evidence>
<dbReference type="GeneTree" id="ENSGT00940000157480"/>
<dbReference type="GO" id="GO:0030182">
    <property type="term" value="P:neuron differentiation"/>
    <property type="evidence" value="ECO:0007669"/>
    <property type="project" value="TreeGrafter"/>
</dbReference>
<evidence type="ECO:0000256" key="6">
    <source>
        <dbReference type="ARBA" id="ARBA00022687"/>
    </source>
</evidence>
<organism evidence="10 11">
    <name type="scientific">Callorhinchus milii</name>
    <name type="common">Ghost shark</name>
    <dbReference type="NCBI Taxonomy" id="7868"/>
    <lineage>
        <taxon>Eukaryota</taxon>
        <taxon>Metazoa</taxon>
        <taxon>Chordata</taxon>
        <taxon>Craniata</taxon>
        <taxon>Vertebrata</taxon>
        <taxon>Chondrichthyes</taxon>
        <taxon>Holocephali</taxon>
        <taxon>Chimaeriformes</taxon>
        <taxon>Callorhinchidae</taxon>
        <taxon>Callorhinchus</taxon>
    </lineage>
</organism>
<dbReference type="Proteomes" id="UP000314986">
    <property type="component" value="Unassembled WGS sequence"/>
</dbReference>
<dbReference type="PRINTS" id="PR01349">
    <property type="entry name" value="WNTPROTEIN"/>
</dbReference>
<dbReference type="STRING" id="7868.ENSCMIP00000025696"/>
<dbReference type="GO" id="GO:0005125">
    <property type="term" value="F:cytokine activity"/>
    <property type="evidence" value="ECO:0007669"/>
    <property type="project" value="TreeGrafter"/>
</dbReference>
<keyword evidence="11" id="KW-1185">Reference proteome</keyword>
<reference evidence="10" key="5">
    <citation type="submission" date="2025-09" db="UniProtKB">
        <authorList>
            <consortium name="Ensembl"/>
        </authorList>
    </citation>
    <scope>IDENTIFICATION</scope>
</reference>
<evidence type="ECO:0000256" key="9">
    <source>
        <dbReference type="RuleBase" id="RU003500"/>
    </source>
</evidence>
<keyword evidence="8" id="KW-0449">Lipoprotein</keyword>
<keyword evidence="6 9" id="KW-0879">Wnt signaling pathway</keyword>
<dbReference type="Pfam" id="PF00110">
    <property type="entry name" value="wnt"/>
    <property type="match status" value="1"/>
</dbReference>
<comment type="function">
    <text evidence="9">Ligand for members of the frizzled family of seven transmembrane receptors.</text>
</comment>
<dbReference type="InParanoid" id="A0A4W3IDY1"/>
<sequence>MLITCVSNDEPTCARGGRGLAGLGRRGPTQRRADLSRLFSGHLLQRYPSLCDSHLSIPDRSLPSLQSAWSREKMDCVDLPLSSKQKELCKRKPSLLPSIKEGARIGIYECQSQFKHERWNCSVTDDFSVFGYELTSGKTTRESAFIQAAGAAALVHSLTRACSAGNLTECSCDTRLQGGGSASEGWHWEGCSDNIQYGTAFSRKFLDAHNWSEAAKERDAVGDTMSLHNNEAGRQAVARLMAVNCRCHGVSGSCAVKTCWKTTSPFDKIGSFLKEKYENSIQIQDRSKRKVRRKDKVRRKVPVEREDLVYIKKSPNYCVEDRSAGIAGTRGRQCNRTSHAADGCNLLCCGRGYNTHVVRHVERCDCKFVWCCYVRCRKCETMTDVHTCK</sequence>
<keyword evidence="4" id="KW-0964">Secreted</keyword>
<evidence type="ECO:0000313" key="11">
    <source>
        <dbReference type="Proteomes" id="UP000314986"/>
    </source>
</evidence>
<proteinExistence type="inferred from homology"/>
<comment type="similarity">
    <text evidence="2 9">Belongs to the Wnt family.</text>
</comment>
<accession>A0A4W3IDY1</accession>
<evidence type="ECO:0000256" key="3">
    <source>
        <dbReference type="ARBA" id="ARBA00022473"/>
    </source>
</evidence>
<reference evidence="10" key="4">
    <citation type="submission" date="2025-08" db="UniProtKB">
        <authorList>
            <consortium name="Ensembl"/>
        </authorList>
    </citation>
    <scope>IDENTIFICATION</scope>
</reference>
<evidence type="ECO:0000256" key="8">
    <source>
        <dbReference type="ARBA" id="ARBA00023288"/>
    </source>
</evidence>
<dbReference type="InterPro" id="IPR005817">
    <property type="entry name" value="Wnt"/>
</dbReference>
<evidence type="ECO:0000256" key="4">
    <source>
        <dbReference type="ARBA" id="ARBA00022525"/>
    </source>
</evidence>
<dbReference type="Ensembl" id="ENSCMIT00000026119.1">
    <property type="protein sequence ID" value="ENSCMIP00000025696.1"/>
    <property type="gene ID" value="ENSCMIG00000011283.1"/>
</dbReference>
<comment type="subcellular location">
    <subcellularLocation>
        <location evidence="1 9">Secreted</location>
        <location evidence="1 9">Extracellular space</location>
        <location evidence="1 9">Extracellular matrix</location>
    </subcellularLocation>
</comment>
<protein>
    <recommendedName>
        <fullName evidence="9">Protein Wnt</fullName>
    </recommendedName>
</protein>
<dbReference type="InterPro" id="IPR018161">
    <property type="entry name" value="Wnt_CS"/>
</dbReference>